<organism evidence="2 3">
    <name type="scientific">Nesidiocoris tenuis</name>
    <dbReference type="NCBI Taxonomy" id="355587"/>
    <lineage>
        <taxon>Eukaryota</taxon>
        <taxon>Metazoa</taxon>
        <taxon>Ecdysozoa</taxon>
        <taxon>Arthropoda</taxon>
        <taxon>Hexapoda</taxon>
        <taxon>Insecta</taxon>
        <taxon>Pterygota</taxon>
        <taxon>Neoptera</taxon>
        <taxon>Paraneoptera</taxon>
        <taxon>Hemiptera</taxon>
        <taxon>Heteroptera</taxon>
        <taxon>Panheteroptera</taxon>
        <taxon>Cimicomorpha</taxon>
        <taxon>Miridae</taxon>
        <taxon>Dicyphina</taxon>
        <taxon>Nesidiocoris</taxon>
    </lineage>
</organism>
<accession>A0A6H5GEZ2</accession>
<protein>
    <submittedName>
        <fullName evidence="2">Uncharacterized protein</fullName>
    </submittedName>
</protein>
<evidence type="ECO:0000313" key="3">
    <source>
        <dbReference type="Proteomes" id="UP000479000"/>
    </source>
</evidence>
<dbReference type="EMBL" id="CADCXU010010432">
    <property type="protein sequence ID" value="CAB0001165.1"/>
    <property type="molecule type" value="Genomic_DNA"/>
</dbReference>
<proteinExistence type="predicted"/>
<evidence type="ECO:0000256" key="1">
    <source>
        <dbReference type="SAM" id="MobiDB-lite"/>
    </source>
</evidence>
<keyword evidence="3" id="KW-1185">Reference proteome</keyword>
<evidence type="ECO:0000313" key="2">
    <source>
        <dbReference type="EMBL" id="CAB0001165.1"/>
    </source>
</evidence>
<feature type="region of interest" description="Disordered" evidence="1">
    <location>
        <begin position="111"/>
        <end position="152"/>
    </location>
</feature>
<reference evidence="2 3" key="1">
    <citation type="submission" date="2020-02" db="EMBL/GenBank/DDBJ databases">
        <authorList>
            <person name="Ferguson B K."/>
        </authorList>
    </citation>
    <scope>NUCLEOTIDE SEQUENCE [LARGE SCALE GENOMIC DNA]</scope>
</reference>
<sequence length="152" mass="16171">MYILSIPGAVAPFLIGSAVRSFRAPHGSSYPIYTESTPSFLSVSVKGRRGDCGSTIGSCPYGPVQQHFRLEMLEELNERQRPEQTGGLLRVPAAPTLKGFECAMRGTPAGPLLGPHFEPHGPPPRALGAGPGPSDSSARLGYRKCSPQYSGY</sequence>
<name>A0A6H5GEZ2_9HEMI</name>
<dbReference type="AlphaFoldDB" id="A0A6H5GEZ2"/>
<dbReference type="Proteomes" id="UP000479000">
    <property type="component" value="Unassembled WGS sequence"/>
</dbReference>
<gene>
    <name evidence="2" type="ORF">NTEN_LOCUS6952</name>
</gene>